<dbReference type="PANTHER" id="PTHR11697:SF230">
    <property type="entry name" value="ZINC FINGER, MYM DOMAIN CONTAINING 1"/>
    <property type="match status" value="1"/>
</dbReference>
<dbReference type="InterPro" id="IPR008906">
    <property type="entry name" value="HATC_C_dom"/>
</dbReference>
<dbReference type="SUPFAM" id="SSF53098">
    <property type="entry name" value="Ribonuclease H-like"/>
    <property type="match status" value="1"/>
</dbReference>
<organism evidence="2 3">
    <name type="scientific">Glycine soja</name>
    <name type="common">Wild soybean</name>
    <dbReference type="NCBI Taxonomy" id="3848"/>
    <lineage>
        <taxon>Eukaryota</taxon>
        <taxon>Viridiplantae</taxon>
        <taxon>Streptophyta</taxon>
        <taxon>Embryophyta</taxon>
        <taxon>Tracheophyta</taxon>
        <taxon>Spermatophyta</taxon>
        <taxon>Magnoliopsida</taxon>
        <taxon>eudicotyledons</taxon>
        <taxon>Gunneridae</taxon>
        <taxon>Pentapetalae</taxon>
        <taxon>rosids</taxon>
        <taxon>fabids</taxon>
        <taxon>Fabales</taxon>
        <taxon>Fabaceae</taxon>
        <taxon>Papilionoideae</taxon>
        <taxon>50 kb inversion clade</taxon>
        <taxon>NPAAA clade</taxon>
        <taxon>indigoferoid/millettioid clade</taxon>
        <taxon>Phaseoleae</taxon>
        <taxon>Glycine</taxon>
        <taxon>Glycine subgen. Soja</taxon>
    </lineage>
</organism>
<evidence type="ECO:0000313" key="3">
    <source>
        <dbReference type="Proteomes" id="UP000289340"/>
    </source>
</evidence>
<sequence>MKLRNVTFHDCFGRGGSPPHTRIGGFKARLPWAIAQALGPPSHILVARLADIYHADFSDDDRGTIRDQLETYEDVQSLAMKMVQTEKHLVFPLVYKLIELALILPVSTASVERAFSAMKIIKSKLRNKINDVWFNDLMGIDAPVSIVWSIVWSFDSPQAYKHFAKSCHDILGDDDVGTFHEVHVISGLLAVVSIEHLDILSDDRHIIDFSMVGGDHRLSNDRSVTTLYPCSAVGTVVVKPDTKKK</sequence>
<evidence type="ECO:0000259" key="1">
    <source>
        <dbReference type="Pfam" id="PF05699"/>
    </source>
</evidence>
<protein>
    <submittedName>
        <fullName evidence="2">Abscisic acid receptor PYL4</fullName>
    </submittedName>
</protein>
<reference evidence="2 3" key="1">
    <citation type="submission" date="2018-09" db="EMBL/GenBank/DDBJ databases">
        <title>A high-quality reference genome of wild soybean provides a powerful tool to mine soybean genomes.</title>
        <authorList>
            <person name="Xie M."/>
            <person name="Chung C.Y.L."/>
            <person name="Li M.-W."/>
            <person name="Wong F.-L."/>
            <person name="Chan T.-F."/>
            <person name="Lam H.-M."/>
        </authorList>
    </citation>
    <scope>NUCLEOTIDE SEQUENCE [LARGE SCALE GENOMIC DNA]</scope>
    <source>
        <strain evidence="3">cv. W05</strain>
        <tissue evidence="2">Hypocotyl of etiolated seedlings</tissue>
    </source>
</reference>
<gene>
    <name evidence="2" type="ORF">D0Y65_018871</name>
</gene>
<dbReference type="PANTHER" id="PTHR11697">
    <property type="entry name" value="GENERAL TRANSCRIPTION FACTOR 2-RELATED ZINC FINGER PROTEIN"/>
    <property type="match status" value="1"/>
</dbReference>
<dbReference type="InterPro" id="IPR023393">
    <property type="entry name" value="START-like_dom_sf"/>
</dbReference>
<dbReference type="GO" id="GO:0046983">
    <property type="term" value="F:protein dimerization activity"/>
    <property type="evidence" value="ECO:0007669"/>
    <property type="project" value="InterPro"/>
</dbReference>
<keyword evidence="2" id="KW-0675">Receptor</keyword>
<comment type="caution">
    <text evidence="2">The sequence shown here is derived from an EMBL/GenBank/DDBJ whole genome shotgun (WGS) entry which is preliminary data.</text>
</comment>
<accession>A0A445K183</accession>
<dbReference type="InterPro" id="IPR055298">
    <property type="entry name" value="AtLOH3-like"/>
</dbReference>
<dbReference type="AlphaFoldDB" id="A0A445K183"/>
<proteinExistence type="predicted"/>
<dbReference type="Proteomes" id="UP000289340">
    <property type="component" value="Chromosome 7"/>
</dbReference>
<dbReference type="EMBL" id="QZWG01000007">
    <property type="protein sequence ID" value="RZC04471.1"/>
    <property type="molecule type" value="Genomic_DNA"/>
</dbReference>
<dbReference type="Gene3D" id="3.30.530.20">
    <property type="match status" value="1"/>
</dbReference>
<name>A0A445K183_GLYSO</name>
<dbReference type="InterPro" id="IPR012337">
    <property type="entry name" value="RNaseH-like_sf"/>
</dbReference>
<feature type="domain" description="HAT C-terminal dimerisation" evidence="1">
    <location>
        <begin position="86"/>
        <end position="132"/>
    </location>
</feature>
<dbReference type="Pfam" id="PF05699">
    <property type="entry name" value="Dimer_Tnp_hAT"/>
    <property type="match status" value="1"/>
</dbReference>
<keyword evidence="3" id="KW-1185">Reference proteome</keyword>
<evidence type="ECO:0000313" key="2">
    <source>
        <dbReference type="EMBL" id="RZC04471.1"/>
    </source>
</evidence>
<dbReference type="SUPFAM" id="SSF55961">
    <property type="entry name" value="Bet v1-like"/>
    <property type="match status" value="1"/>
</dbReference>